<dbReference type="eggNOG" id="COG2755">
    <property type="taxonomic scope" value="Bacteria"/>
</dbReference>
<dbReference type="Gene3D" id="3.40.50.1110">
    <property type="entry name" value="SGNH hydrolase"/>
    <property type="match status" value="1"/>
</dbReference>
<dbReference type="EMBL" id="CP001681">
    <property type="protein sequence ID" value="ACU03601.1"/>
    <property type="molecule type" value="Genomic_DNA"/>
</dbReference>
<dbReference type="HOGENOM" id="CLU_064662_0_0_10"/>
<sequence>MLIGLIVAIAFCRSTRLLAQTDSIVYTNASSLYMSGKLFNTANPYQRIDTAKYPTLPAPVKRLLTHSAGLAICFSSNSTSISAKWCINKPLSYSNMTTINSQGLNLYVQNKGKWQFAGVAKPDNKKCAQAVIVENMAKGEKKFMLYLPTYNELSSLEIGVAPGSSIKSTANVFKKRIAVYGSSVTQGASASRSGLAYPAMLSRHFGYDFINIGMSGSAKMEPAVVAMVNDVEADAYLLDCIPNASVQQIKDRTLNMVVAIQKAHPGKPIILLNSISREQGFVDVKMGAKVLAQNKAVDSIANILLTRHTRDFYFIDVKDFFGDDHEASTDYAHPNDLGNYRFVQKLQPIIAAIFKKYF</sequence>
<organism evidence="4 5">
    <name type="scientific">Pedobacter heparinus (strain ATCC 13125 / DSM 2366 / CIP 104194 / JCM 7457 / NBRC 12017 / NCIMB 9290 / NRRL B-14731 / HIM 762-3)</name>
    <dbReference type="NCBI Taxonomy" id="485917"/>
    <lineage>
        <taxon>Bacteria</taxon>
        <taxon>Pseudomonadati</taxon>
        <taxon>Bacteroidota</taxon>
        <taxon>Sphingobacteriia</taxon>
        <taxon>Sphingobacteriales</taxon>
        <taxon>Sphingobacteriaceae</taxon>
        <taxon>Pedobacter</taxon>
    </lineage>
</organism>
<feature type="signal peptide" evidence="1">
    <location>
        <begin position="1"/>
        <end position="19"/>
    </location>
</feature>
<evidence type="ECO:0000259" key="3">
    <source>
        <dbReference type="Pfam" id="PF14607"/>
    </source>
</evidence>
<evidence type="ECO:0000313" key="4">
    <source>
        <dbReference type="EMBL" id="ACU03601.1"/>
    </source>
</evidence>
<dbReference type="SUPFAM" id="SSF52266">
    <property type="entry name" value="SGNH hydrolase"/>
    <property type="match status" value="1"/>
</dbReference>
<dbReference type="Gene3D" id="2.60.120.260">
    <property type="entry name" value="Galactose-binding domain-like"/>
    <property type="match status" value="1"/>
</dbReference>
<dbReference type="InterPro" id="IPR032740">
    <property type="entry name" value="GxDLY"/>
</dbReference>
<feature type="domain" description="SGNH hydrolase-type esterase" evidence="2">
    <location>
        <begin position="174"/>
        <end position="350"/>
    </location>
</feature>
<dbReference type="GO" id="GO:0016788">
    <property type="term" value="F:hydrolase activity, acting on ester bonds"/>
    <property type="evidence" value="ECO:0007669"/>
    <property type="project" value="UniProtKB-ARBA"/>
</dbReference>
<evidence type="ECO:0000313" key="5">
    <source>
        <dbReference type="Proteomes" id="UP000000852"/>
    </source>
</evidence>
<feature type="domain" description="SGNH hydrolase-type esterase N-terminal" evidence="3">
    <location>
        <begin position="25"/>
        <end position="166"/>
    </location>
</feature>
<dbReference type="KEGG" id="phe:Phep_1387"/>
<keyword evidence="1" id="KW-0732">Signal</keyword>
<protein>
    <recommendedName>
        <fullName evidence="6">Hydrolase</fullName>
    </recommendedName>
</protein>
<evidence type="ECO:0000256" key="1">
    <source>
        <dbReference type="SAM" id="SignalP"/>
    </source>
</evidence>
<dbReference type="Proteomes" id="UP000000852">
    <property type="component" value="Chromosome"/>
</dbReference>
<feature type="chain" id="PRO_5002971732" description="Hydrolase" evidence="1">
    <location>
        <begin position="20"/>
        <end position="358"/>
    </location>
</feature>
<gene>
    <name evidence="4" type="ordered locus">Phep_1387</name>
</gene>
<dbReference type="InterPro" id="IPR036514">
    <property type="entry name" value="SGNH_hydro_sf"/>
</dbReference>
<dbReference type="STRING" id="485917.Phep_1387"/>
<name>C6XT40_PEDHD</name>
<evidence type="ECO:0008006" key="6">
    <source>
        <dbReference type="Google" id="ProtNLM"/>
    </source>
</evidence>
<accession>C6XT40</accession>
<evidence type="ECO:0000259" key="2">
    <source>
        <dbReference type="Pfam" id="PF14606"/>
    </source>
</evidence>
<proteinExistence type="predicted"/>
<dbReference type="AlphaFoldDB" id="C6XT40"/>
<dbReference type="Pfam" id="PF14606">
    <property type="entry name" value="Lipase_GDSL_3"/>
    <property type="match status" value="1"/>
</dbReference>
<reference evidence="4 5" key="1">
    <citation type="journal article" date="2009" name="Stand. Genomic Sci.">
        <title>Complete genome sequence of Pedobacter heparinus type strain (HIM 762-3).</title>
        <authorList>
            <person name="Han C."/>
            <person name="Spring S."/>
            <person name="Lapidus A."/>
            <person name="Del Rio T.G."/>
            <person name="Tice H."/>
            <person name="Copeland A."/>
            <person name="Cheng J.F."/>
            <person name="Lucas S."/>
            <person name="Chen F."/>
            <person name="Nolan M."/>
            <person name="Bruce D."/>
            <person name="Goodwin L."/>
            <person name="Pitluck S."/>
            <person name="Ivanova N."/>
            <person name="Mavromatis K."/>
            <person name="Mikhailova N."/>
            <person name="Pati A."/>
            <person name="Chen A."/>
            <person name="Palaniappan K."/>
            <person name="Land M."/>
            <person name="Hauser L."/>
            <person name="Chang Y.J."/>
            <person name="Jeffries C.C."/>
            <person name="Saunders E."/>
            <person name="Chertkov O."/>
            <person name="Brettin T."/>
            <person name="Goker M."/>
            <person name="Rohde M."/>
            <person name="Bristow J."/>
            <person name="Eisen J.A."/>
            <person name="Markowitz V."/>
            <person name="Hugenholtz P."/>
            <person name="Kyrpides N.C."/>
            <person name="Klenk H.P."/>
            <person name="Detter J.C."/>
        </authorList>
    </citation>
    <scope>NUCLEOTIDE SEQUENCE [LARGE SCALE GENOMIC DNA]</scope>
    <source>
        <strain evidence="5">ATCC 13125 / DSM 2366 / CIP 104194 / JCM 7457 / NBRC 12017 / NCIMB 9290 / NRRL B-14731 / HIM 762-3</strain>
    </source>
</reference>
<dbReference type="Pfam" id="PF14607">
    <property type="entry name" value="GxDLY"/>
    <property type="match status" value="1"/>
</dbReference>
<keyword evidence="5" id="KW-1185">Reference proteome</keyword>
<dbReference type="InterPro" id="IPR013830">
    <property type="entry name" value="SGNH_hydro"/>
</dbReference>